<organism evidence="2 3">
    <name type="scientific">Eubacterium plexicaudatum ASF492</name>
    <dbReference type="NCBI Taxonomy" id="1235802"/>
    <lineage>
        <taxon>Bacteria</taxon>
        <taxon>Bacillati</taxon>
        <taxon>Bacillota</taxon>
        <taxon>Clostridia</taxon>
        <taxon>Eubacteriales</taxon>
        <taxon>Eubacteriaceae</taxon>
        <taxon>Eubacterium</taxon>
    </lineage>
</organism>
<dbReference type="OrthoDB" id="9805997at2"/>
<reference evidence="2 3" key="1">
    <citation type="journal article" date="2014" name="Genome Announc.">
        <title>Draft genome sequences of the altered schaedler flora, a defined bacterial community from gnotobiotic mice.</title>
        <authorList>
            <person name="Wannemuehler M.J."/>
            <person name="Overstreet A.M."/>
            <person name="Ward D.V."/>
            <person name="Phillips G.J."/>
        </authorList>
    </citation>
    <scope>NUCLEOTIDE SEQUENCE [LARGE SCALE GENOMIC DNA]</scope>
    <source>
        <strain evidence="2 3">ASF492</strain>
    </source>
</reference>
<evidence type="ECO:0000256" key="1">
    <source>
        <dbReference type="SAM" id="MobiDB-lite"/>
    </source>
</evidence>
<proteinExistence type="predicted"/>
<comment type="caution">
    <text evidence="2">The sequence shown here is derived from an EMBL/GenBank/DDBJ whole genome shotgun (WGS) entry which is preliminary data.</text>
</comment>
<gene>
    <name evidence="2" type="ORF">C823_04015</name>
</gene>
<evidence type="ECO:0000313" key="3">
    <source>
        <dbReference type="Proteomes" id="UP000012589"/>
    </source>
</evidence>
<dbReference type="STRING" id="1235802.C823_04015"/>
<feature type="compositionally biased region" description="Basic and acidic residues" evidence="1">
    <location>
        <begin position="20"/>
        <end position="38"/>
    </location>
</feature>
<evidence type="ECO:0000313" key="2">
    <source>
        <dbReference type="EMBL" id="EMZ22402.1"/>
    </source>
</evidence>
<sequence length="135" mass="14883">MAITGVSNYSSVYENTYASSRKEAAKKEETAATEKNAEAAKSGGNEEYLNNLQKQFPNMKLQVGYGVNTKNDGKVDVLNINPKLLEKMQNDPKAAKEYTQRLKDVVSDGKLMETQTANYFSDIYPIDCAVLSANA</sequence>
<dbReference type="PATRIC" id="fig|1235802.3.peg.4249"/>
<keyword evidence="3" id="KW-1185">Reference proteome</keyword>
<protein>
    <submittedName>
        <fullName evidence="2">Uncharacterized protein</fullName>
    </submittedName>
</protein>
<accession>N1ZZC3</accession>
<dbReference type="EMBL" id="AQFT01000123">
    <property type="protein sequence ID" value="EMZ22402.1"/>
    <property type="molecule type" value="Genomic_DNA"/>
</dbReference>
<dbReference type="Proteomes" id="UP000012589">
    <property type="component" value="Unassembled WGS sequence"/>
</dbReference>
<dbReference type="AlphaFoldDB" id="N1ZZC3"/>
<name>N1ZZC3_9FIRM</name>
<dbReference type="HOGENOM" id="CLU_1882644_0_0_9"/>
<feature type="region of interest" description="Disordered" evidence="1">
    <location>
        <begin position="18"/>
        <end position="48"/>
    </location>
</feature>